<keyword evidence="2" id="KW-1185">Reference proteome</keyword>
<gene>
    <name evidence="1" type="ORF">TCON_2756</name>
</gene>
<dbReference type="EMBL" id="SBIQ01000684">
    <property type="protein sequence ID" value="KAF7673486.1"/>
    <property type="molecule type" value="Genomic_DNA"/>
</dbReference>
<accession>A0ABQ7HV40</accession>
<organism evidence="1 2">
    <name type="scientific">Astathelohania contejeani</name>
    <dbReference type="NCBI Taxonomy" id="164912"/>
    <lineage>
        <taxon>Eukaryota</taxon>
        <taxon>Fungi</taxon>
        <taxon>Fungi incertae sedis</taxon>
        <taxon>Microsporidia</taxon>
        <taxon>Astathelohaniidae</taxon>
        <taxon>Astathelohania</taxon>
    </lineage>
</organism>
<reference evidence="1 2" key="1">
    <citation type="submission" date="2019-01" db="EMBL/GenBank/DDBJ databases">
        <title>Genomes sequencing and comparative genomics of infectious freshwater microsporidia, Cucumispora dikerogammari and Thelohania contejeani.</title>
        <authorList>
            <person name="Cormier A."/>
            <person name="Giraud I."/>
            <person name="Wattier R."/>
            <person name="Teixeira M."/>
            <person name="Grandjean F."/>
            <person name="Rigaud T."/>
            <person name="Cordaux R."/>
        </authorList>
    </citation>
    <scope>NUCLEOTIDE SEQUENCE [LARGE SCALE GENOMIC DNA]</scope>
    <source>
        <strain evidence="1">T1</strain>
        <tissue evidence="1">Spores</tissue>
    </source>
</reference>
<dbReference type="Proteomes" id="UP001516464">
    <property type="component" value="Unassembled WGS sequence"/>
</dbReference>
<protein>
    <submittedName>
        <fullName evidence="1">Uncharacterized protein</fullName>
    </submittedName>
</protein>
<name>A0ABQ7HV40_9MICR</name>
<proteinExistence type="predicted"/>
<sequence length="104" mass="12191">MRESFEKMRCELLAKVNRSYSTNLNSKILFNAINKRAISLVTYHIELEHLDSADFLTLDHDIRQALIKHKIHLKPGCKKRVHLPRTEIGRGLHSVEKNSEYMLH</sequence>
<evidence type="ECO:0000313" key="1">
    <source>
        <dbReference type="EMBL" id="KAF7673486.1"/>
    </source>
</evidence>
<comment type="caution">
    <text evidence="1">The sequence shown here is derived from an EMBL/GenBank/DDBJ whole genome shotgun (WGS) entry which is preliminary data.</text>
</comment>
<evidence type="ECO:0000313" key="2">
    <source>
        <dbReference type="Proteomes" id="UP001516464"/>
    </source>
</evidence>